<dbReference type="Proteomes" id="UP000464524">
    <property type="component" value="Chromosome"/>
</dbReference>
<name>A0A857JSG9_9ALTE</name>
<dbReference type="NCBIfam" id="TIGR02118">
    <property type="entry name" value="EthD family reductase"/>
    <property type="match status" value="1"/>
</dbReference>
<dbReference type="InterPro" id="IPR009799">
    <property type="entry name" value="EthD_dom"/>
</dbReference>
<proteinExistence type="predicted"/>
<dbReference type="RefSeq" id="WP_160181950.1">
    <property type="nucleotide sequence ID" value="NZ_CP047656.1"/>
</dbReference>
<gene>
    <name evidence="2" type="ORF">FX988_04178</name>
</gene>
<dbReference type="Pfam" id="PF07110">
    <property type="entry name" value="EthD"/>
    <property type="match status" value="1"/>
</dbReference>
<dbReference type="InterPro" id="IPR011008">
    <property type="entry name" value="Dimeric_a/b-barrel"/>
</dbReference>
<dbReference type="KEGG" id="pmes:FX988_04178"/>
<dbReference type="AlphaFoldDB" id="A0A857JSG9"/>
<dbReference type="EMBL" id="CP047656">
    <property type="protein sequence ID" value="QHJ13897.1"/>
    <property type="molecule type" value="Genomic_DNA"/>
</dbReference>
<evidence type="ECO:0000313" key="2">
    <source>
        <dbReference type="EMBL" id="QHJ13897.1"/>
    </source>
</evidence>
<evidence type="ECO:0000313" key="3">
    <source>
        <dbReference type="Proteomes" id="UP000464524"/>
    </source>
</evidence>
<dbReference type="Gene3D" id="3.30.70.100">
    <property type="match status" value="1"/>
</dbReference>
<dbReference type="GO" id="GO:0016491">
    <property type="term" value="F:oxidoreductase activity"/>
    <property type="evidence" value="ECO:0007669"/>
    <property type="project" value="InterPro"/>
</dbReference>
<protein>
    <recommendedName>
        <fullName evidence="1">EthD domain-containing protein</fullName>
    </recommendedName>
</protein>
<sequence length="103" mass="11061">MIKVSVLYPNSEDATFDMDYYRATHLPLVAVLVGEALVSAHADLGVASGVPGQAAAYIAMGHLVFESVESFQQAFGPHQGEILADLVNFTNTQPIVQISEIQQ</sequence>
<reference evidence="2 3" key="1">
    <citation type="submission" date="2019-12" db="EMBL/GenBank/DDBJ databases">
        <title>Genome sequencing and assembly of endphytes of Porphyra tenera.</title>
        <authorList>
            <person name="Park J.M."/>
            <person name="Shin R."/>
            <person name="Jo S.H."/>
        </authorList>
    </citation>
    <scope>NUCLEOTIDE SEQUENCE [LARGE SCALE GENOMIC DNA]</scope>
    <source>
        <strain evidence="2 3">GPM4</strain>
    </source>
</reference>
<dbReference type="PANTHER" id="PTHR40260">
    <property type="entry name" value="BLR8190 PROTEIN"/>
    <property type="match status" value="1"/>
</dbReference>
<evidence type="ECO:0000259" key="1">
    <source>
        <dbReference type="Pfam" id="PF07110"/>
    </source>
</evidence>
<keyword evidence="3" id="KW-1185">Reference proteome</keyword>
<organism evidence="2 3">
    <name type="scientific">Paraglaciecola mesophila</name>
    <dbReference type="NCBI Taxonomy" id="197222"/>
    <lineage>
        <taxon>Bacteria</taxon>
        <taxon>Pseudomonadati</taxon>
        <taxon>Pseudomonadota</taxon>
        <taxon>Gammaproteobacteria</taxon>
        <taxon>Alteromonadales</taxon>
        <taxon>Alteromonadaceae</taxon>
        <taxon>Paraglaciecola</taxon>
    </lineage>
</organism>
<dbReference type="OrthoDB" id="5343971at2"/>
<dbReference type="PANTHER" id="PTHR40260:SF2">
    <property type="entry name" value="BLR8190 PROTEIN"/>
    <property type="match status" value="1"/>
</dbReference>
<accession>A0A857JSG9</accession>
<feature type="domain" description="EthD" evidence="1">
    <location>
        <begin position="17"/>
        <end position="92"/>
    </location>
</feature>
<dbReference type="SUPFAM" id="SSF54909">
    <property type="entry name" value="Dimeric alpha+beta barrel"/>
    <property type="match status" value="1"/>
</dbReference>